<name>A0A554LWJ2_9BACT</name>
<reference evidence="1 2" key="1">
    <citation type="submission" date="2017-07" db="EMBL/GenBank/DDBJ databases">
        <title>Mechanisms for carbon and nitrogen cycling indicate functional differentiation within the Candidate Phyla Radiation.</title>
        <authorList>
            <person name="Danczak R.E."/>
            <person name="Johnston M.D."/>
            <person name="Kenah C."/>
            <person name="Slattery M."/>
            <person name="Wrighton K.C."/>
            <person name="Wilkins M.J."/>
        </authorList>
    </citation>
    <scope>NUCLEOTIDE SEQUENCE [LARGE SCALE GENOMIC DNA]</scope>
    <source>
        <strain evidence="1">Licking1014_2</strain>
    </source>
</reference>
<proteinExistence type="predicted"/>
<gene>
    <name evidence="1" type="ORF">CEN88_115</name>
</gene>
<evidence type="ECO:0000313" key="2">
    <source>
        <dbReference type="Proteomes" id="UP000318711"/>
    </source>
</evidence>
<organism evidence="1 2">
    <name type="scientific">Candidatus Berkelbacteria bacterium Licking1014_2</name>
    <dbReference type="NCBI Taxonomy" id="2017146"/>
    <lineage>
        <taxon>Bacteria</taxon>
        <taxon>Candidatus Berkelbacteria</taxon>
    </lineage>
</organism>
<dbReference type="Proteomes" id="UP000318711">
    <property type="component" value="Unassembled WGS sequence"/>
</dbReference>
<dbReference type="AlphaFoldDB" id="A0A554LWJ2"/>
<sequence length="97" mass="10256">MVENLESKPSVERENNPDLPAVIVLGGGVEKGEVSSTSAIRAMGAAELYRNGVVGKIILSGGYSKNMGYPDVTSGHKAEQKYQGRLAAQAGKPVDFY</sequence>
<evidence type="ECO:0000313" key="1">
    <source>
        <dbReference type="EMBL" id="TSC97238.1"/>
    </source>
</evidence>
<accession>A0A554LWJ2</accession>
<comment type="caution">
    <text evidence="1">The sequence shown here is derived from an EMBL/GenBank/DDBJ whole genome shotgun (WGS) entry which is preliminary data.</text>
</comment>
<protein>
    <submittedName>
        <fullName evidence="1">Uncharacterized protein</fullName>
    </submittedName>
</protein>
<dbReference type="EMBL" id="VMGL01000008">
    <property type="protein sequence ID" value="TSC97238.1"/>
    <property type="molecule type" value="Genomic_DNA"/>
</dbReference>